<keyword evidence="2 4" id="KW-0863">Zinc-finger</keyword>
<evidence type="ECO:0000256" key="3">
    <source>
        <dbReference type="ARBA" id="ARBA00022833"/>
    </source>
</evidence>
<feature type="region of interest" description="Disordered" evidence="5">
    <location>
        <begin position="1"/>
        <end position="20"/>
    </location>
</feature>
<evidence type="ECO:0000313" key="7">
    <source>
        <dbReference type="EMBL" id="CAH0376869.1"/>
    </source>
</evidence>
<organism evidence="7 8">
    <name type="scientific">Pelagomonas calceolata</name>
    <dbReference type="NCBI Taxonomy" id="35677"/>
    <lineage>
        <taxon>Eukaryota</taxon>
        <taxon>Sar</taxon>
        <taxon>Stramenopiles</taxon>
        <taxon>Ochrophyta</taxon>
        <taxon>Pelagophyceae</taxon>
        <taxon>Pelagomonadales</taxon>
        <taxon>Pelagomonadaceae</taxon>
        <taxon>Pelagomonas</taxon>
    </lineage>
</organism>
<gene>
    <name evidence="7" type="ORF">PECAL_5P14630</name>
</gene>
<keyword evidence="3" id="KW-0862">Zinc</keyword>
<accession>A0A8J2SR35</accession>
<dbReference type="SUPFAM" id="SSF144232">
    <property type="entry name" value="HIT/MYND zinc finger-like"/>
    <property type="match status" value="1"/>
</dbReference>
<dbReference type="Gene3D" id="6.10.140.2220">
    <property type="match status" value="1"/>
</dbReference>
<proteinExistence type="predicted"/>
<evidence type="ECO:0000259" key="6">
    <source>
        <dbReference type="PROSITE" id="PS50865"/>
    </source>
</evidence>
<dbReference type="Pfam" id="PF01753">
    <property type="entry name" value="zf-MYND"/>
    <property type="match status" value="1"/>
</dbReference>
<dbReference type="Proteomes" id="UP000789595">
    <property type="component" value="Unassembled WGS sequence"/>
</dbReference>
<sequence>MPKKKSRNRRPNKSTASTASTADGKLSVGWLEDSCGFEVKRKYKQGDALVQKALRHHVGCIVCGSNEAVFQYRACGRCRTRSYCSQRCQKTDWHNFGHKQECGMRKKMIEAGQLPKVKRLQGEDRSSLRTDVARAICEDAEASKVSGNAGLKEGRHNDALGDYNWGLRAGIASFRRAAADGDSELERRARRVTAILAVNMSILLRRVAEAALTGKPPPQPVEGVGGRDYADIALGLSLSMARESREFDDTYALKSLEAEWRASKTIAAHFEEADRERYSAEGRALSVMPQLAAERAEYFKALLANLRLSAKNQGPGSECVGLLTCEFMSVSSYYRLEAERFDTVLARGEASPFWTEKPPPASDGLVDGFGVATVVASLVPIRDGQWIAISLNDIQGRDIAMSIRCRCCDKHGDCDEISSDPKRGETWLEGQFGIGQTRSISHAGSDKAHRNAAVFLAEFFKDVRAKGIELLNLVLGAGLFDIHPERPGNEEFAAALPPMMEVHYAINHVMADARLGAAEALEGMSRLKLDF</sequence>
<evidence type="ECO:0000256" key="1">
    <source>
        <dbReference type="ARBA" id="ARBA00022723"/>
    </source>
</evidence>
<feature type="compositionally biased region" description="Basic residues" evidence="5">
    <location>
        <begin position="1"/>
        <end position="12"/>
    </location>
</feature>
<protein>
    <recommendedName>
        <fullName evidence="6">MYND-type domain-containing protein</fullName>
    </recommendedName>
</protein>
<dbReference type="AlphaFoldDB" id="A0A8J2SR35"/>
<evidence type="ECO:0000256" key="2">
    <source>
        <dbReference type="ARBA" id="ARBA00022771"/>
    </source>
</evidence>
<reference evidence="7" key="1">
    <citation type="submission" date="2021-11" db="EMBL/GenBank/DDBJ databases">
        <authorList>
            <consortium name="Genoscope - CEA"/>
            <person name="William W."/>
        </authorList>
    </citation>
    <scope>NUCLEOTIDE SEQUENCE</scope>
</reference>
<dbReference type="InterPro" id="IPR002893">
    <property type="entry name" value="Znf_MYND"/>
</dbReference>
<feature type="domain" description="MYND-type" evidence="6">
    <location>
        <begin position="60"/>
        <end position="102"/>
    </location>
</feature>
<dbReference type="EMBL" id="CAKKNE010000005">
    <property type="protein sequence ID" value="CAH0376869.1"/>
    <property type="molecule type" value="Genomic_DNA"/>
</dbReference>
<evidence type="ECO:0000256" key="4">
    <source>
        <dbReference type="PROSITE-ProRule" id="PRU00134"/>
    </source>
</evidence>
<keyword evidence="8" id="KW-1185">Reference proteome</keyword>
<comment type="caution">
    <text evidence="7">The sequence shown here is derived from an EMBL/GenBank/DDBJ whole genome shotgun (WGS) entry which is preliminary data.</text>
</comment>
<evidence type="ECO:0000256" key="5">
    <source>
        <dbReference type="SAM" id="MobiDB-lite"/>
    </source>
</evidence>
<evidence type="ECO:0000313" key="8">
    <source>
        <dbReference type="Proteomes" id="UP000789595"/>
    </source>
</evidence>
<keyword evidence="1" id="KW-0479">Metal-binding</keyword>
<dbReference type="PROSITE" id="PS50865">
    <property type="entry name" value="ZF_MYND_2"/>
    <property type="match status" value="1"/>
</dbReference>
<dbReference type="GO" id="GO:0008270">
    <property type="term" value="F:zinc ion binding"/>
    <property type="evidence" value="ECO:0007669"/>
    <property type="project" value="UniProtKB-KW"/>
</dbReference>
<dbReference type="OrthoDB" id="432970at2759"/>
<name>A0A8J2SR35_9STRA</name>